<feature type="region of interest" description="Disordered" evidence="5">
    <location>
        <begin position="1"/>
        <end position="34"/>
    </location>
</feature>
<feature type="transmembrane region" description="Helical" evidence="6">
    <location>
        <begin position="179"/>
        <end position="201"/>
    </location>
</feature>
<dbReference type="InterPro" id="IPR011701">
    <property type="entry name" value="MFS"/>
</dbReference>
<feature type="compositionally biased region" description="Low complexity" evidence="5">
    <location>
        <begin position="546"/>
        <end position="566"/>
    </location>
</feature>
<feature type="transmembrane region" description="Helical" evidence="6">
    <location>
        <begin position="687"/>
        <end position="706"/>
    </location>
</feature>
<feature type="transmembrane region" description="Helical" evidence="6">
    <location>
        <begin position="141"/>
        <end position="167"/>
    </location>
</feature>
<feature type="region of interest" description="Disordered" evidence="5">
    <location>
        <begin position="425"/>
        <end position="486"/>
    </location>
</feature>
<dbReference type="Gene3D" id="1.20.1250.20">
    <property type="entry name" value="MFS general substrate transporter like domains"/>
    <property type="match status" value="2"/>
</dbReference>
<feature type="compositionally biased region" description="Polar residues" evidence="5">
    <location>
        <begin position="14"/>
        <end position="23"/>
    </location>
</feature>
<sequence>MDLSNRPREGGTHPDQSNASSEHTPLLAKAPSSTTPEADATAVYVKIINDHLPWYKRPSVLWLIPMYGLSAISTGMLTSSLGLFQAAMLCREYMNRHSSNTTLAGVTYLAEQASSTSVATSGLASMMVVMVPDDMCKTPEVLAFVAKTMALIEVIGGIASMFAIGYYASLSDKHGRLKIMILGFAATLTLLLSIIAMGIWWDEFGLPLMILSSLVVGLMGGIGTGSTMCLAYAADCTDPAKRSLVYSYLHAGLYLGLGIGPILGGYLTDKTGTILTIVYIDIVTSILSILLAVFVVPESIPSKQPLFIRELFERACPPKKDIPSSDAHAPWHSHAVRAFIFFKPNGRNTNLILLAIISFLQMLAVRGTLSVIVLYTLQTFQWREFEVGVLFTLGHSVRLFTLLVLLPILVHWYQKASKRKQLKARAKAEREAKKHGKKLDNNGNGNGNDVNDIFKRYDSSNTLYDPNLPQSGTHSRVPTKDTLDPSTTFYTEDHVINNSQLIVNPNDLNVAASVQQLGEAALEYAAESDDEDKSETSSLHRHRQSSQDTISSSSSHIPNTHNNTEENNTEENNKHPSGAAIRTKEQTFSDMKFDTWMIRLGFAINSITYVGYGLATEGWMFYLASALHAMCVISTPSLKSLLTNLVEPSQFGAVLGAIQVVDSVAAIFSPIVISWVYALTVKSWPEFVWYSCAAWTGICVVLSFMIRQKQFRSNIENA</sequence>
<protein>
    <recommendedName>
        <fullName evidence="9">Major facilitator superfamily (MFS) profile domain-containing protein</fullName>
    </recommendedName>
</protein>
<evidence type="ECO:0000313" key="7">
    <source>
        <dbReference type="EMBL" id="KAF9327251.1"/>
    </source>
</evidence>
<evidence type="ECO:0000256" key="6">
    <source>
        <dbReference type="SAM" id="Phobius"/>
    </source>
</evidence>
<feature type="transmembrane region" description="Helical" evidence="6">
    <location>
        <begin position="621"/>
        <end position="642"/>
    </location>
</feature>
<dbReference type="PANTHER" id="PTHR23507:SF1">
    <property type="entry name" value="FI18259P1-RELATED"/>
    <property type="match status" value="1"/>
</dbReference>
<feature type="region of interest" description="Disordered" evidence="5">
    <location>
        <begin position="524"/>
        <end position="581"/>
    </location>
</feature>
<keyword evidence="8" id="KW-1185">Reference proteome</keyword>
<proteinExistence type="predicted"/>
<evidence type="ECO:0000256" key="5">
    <source>
        <dbReference type="SAM" id="MobiDB-lite"/>
    </source>
</evidence>
<evidence type="ECO:0000256" key="2">
    <source>
        <dbReference type="ARBA" id="ARBA00022692"/>
    </source>
</evidence>
<accession>A0A9P5SF29</accession>
<feature type="transmembrane region" description="Helical" evidence="6">
    <location>
        <begin position="351"/>
        <end position="377"/>
    </location>
</feature>
<organism evidence="7 8">
    <name type="scientific">Podila minutissima</name>
    <dbReference type="NCBI Taxonomy" id="64525"/>
    <lineage>
        <taxon>Eukaryota</taxon>
        <taxon>Fungi</taxon>
        <taxon>Fungi incertae sedis</taxon>
        <taxon>Mucoromycota</taxon>
        <taxon>Mortierellomycotina</taxon>
        <taxon>Mortierellomycetes</taxon>
        <taxon>Mortierellales</taxon>
        <taxon>Mortierellaceae</taxon>
        <taxon>Podila</taxon>
    </lineage>
</organism>
<dbReference type="PANTHER" id="PTHR23507">
    <property type="entry name" value="ZGC:174356"/>
    <property type="match status" value="1"/>
</dbReference>
<gene>
    <name evidence="7" type="ORF">BG006_009407</name>
</gene>
<feature type="transmembrane region" description="Helical" evidence="6">
    <location>
        <begin position="105"/>
        <end position="129"/>
    </location>
</feature>
<evidence type="ECO:0000256" key="3">
    <source>
        <dbReference type="ARBA" id="ARBA00022989"/>
    </source>
</evidence>
<dbReference type="Pfam" id="PF07690">
    <property type="entry name" value="MFS_1"/>
    <property type="match status" value="1"/>
</dbReference>
<dbReference type="GO" id="GO:0016020">
    <property type="term" value="C:membrane"/>
    <property type="evidence" value="ECO:0007669"/>
    <property type="project" value="UniProtKB-SubCell"/>
</dbReference>
<comment type="subcellular location">
    <subcellularLocation>
        <location evidence="1">Membrane</location>
        <topology evidence="1">Multi-pass membrane protein</topology>
    </subcellularLocation>
</comment>
<dbReference type="Proteomes" id="UP000696485">
    <property type="component" value="Unassembled WGS sequence"/>
</dbReference>
<keyword evidence="3 6" id="KW-1133">Transmembrane helix</keyword>
<reference evidence="7" key="1">
    <citation type="journal article" date="2020" name="Fungal Divers.">
        <title>Resolving the Mortierellaceae phylogeny through synthesis of multi-gene phylogenetics and phylogenomics.</title>
        <authorList>
            <person name="Vandepol N."/>
            <person name="Liber J."/>
            <person name="Desiro A."/>
            <person name="Na H."/>
            <person name="Kennedy M."/>
            <person name="Barry K."/>
            <person name="Grigoriev I.V."/>
            <person name="Miller A.N."/>
            <person name="O'Donnell K."/>
            <person name="Stajich J.E."/>
            <person name="Bonito G."/>
        </authorList>
    </citation>
    <scope>NUCLEOTIDE SEQUENCE</scope>
    <source>
        <strain evidence="7">NVP1</strain>
    </source>
</reference>
<dbReference type="AlphaFoldDB" id="A0A9P5SF29"/>
<evidence type="ECO:0000256" key="1">
    <source>
        <dbReference type="ARBA" id="ARBA00004141"/>
    </source>
</evidence>
<dbReference type="SUPFAM" id="SSF103473">
    <property type="entry name" value="MFS general substrate transporter"/>
    <property type="match status" value="2"/>
</dbReference>
<evidence type="ECO:0008006" key="9">
    <source>
        <dbReference type="Google" id="ProtNLM"/>
    </source>
</evidence>
<evidence type="ECO:0000313" key="8">
    <source>
        <dbReference type="Proteomes" id="UP000696485"/>
    </source>
</evidence>
<keyword evidence="4 6" id="KW-0472">Membrane</keyword>
<keyword evidence="2 6" id="KW-0812">Transmembrane</keyword>
<dbReference type="GO" id="GO:0022857">
    <property type="term" value="F:transmembrane transporter activity"/>
    <property type="evidence" value="ECO:0007669"/>
    <property type="project" value="InterPro"/>
</dbReference>
<evidence type="ECO:0000256" key="4">
    <source>
        <dbReference type="ARBA" id="ARBA00023136"/>
    </source>
</evidence>
<feature type="transmembrane region" description="Helical" evidence="6">
    <location>
        <begin position="654"/>
        <end position="675"/>
    </location>
</feature>
<feature type="transmembrane region" description="Helical" evidence="6">
    <location>
        <begin position="273"/>
        <end position="296"/>
    </location>
</feature>
<feature type="transmembrane region" description="Helical" evidence="6">
    <location>
        <begin position="207"/>
        <end position="233"/>
    </location>
</feature>
<feature type="compositionally biased region" description="Low complexity" evidence="5">
    <location>
        <begin position="441"/>
        <end position="451"/>
    </location>
</feature>
<name>A0A9P5SF29_9FUNG</name>
<feature type="transmembrane region" description="Helical" evidence="6">
    <location>
        <begin position="596"/>
        <end position="615"/>
    </location>
</feature>
<feature type="transmembrane region" description="Helical" evidence="6">
    <location>
        <begin position="389"/>
        <end position="413"/>
    </location>
</feature>
<feature type="compositionally biased region" description="Polar residues" evidence="5">
    <location>
        <begin position="459"/>
        <end position="476"/>
    </location>
</feature>
<feature type="transmembrane region" description="Helical" evidence="6">
    <location>
        <begin position="60"/>
        <end position="84"/>
    </location>
</feature>
<dbReference type="InterPro" id="IPR036259">
    <property type="entry name" value="MFS_trans_sf"/>
</dbReference>
<dbReference type="EMBL" id="JAAAUY010000684">
    <property type="protein sequence ID" value="KAF9327251.1"/>
    <property type="molecule type" value="Genomic_DNA"/>
</dbReference>
<comment type="caution">
    <text evidence="7">The sequence shown here is derived from an EMBL/GenBank/DDBJ whole genome shotgun (WGS) entry which is preliminary data.</text>
</comment>
<feature type="transmembrane region" description="Helical" evidence="6">
    <location>
        <begin position="245"/>
        <end position="267"/>
    </location>
</feature>
<feature type="compositionally biased region" description="Basic and acidic residues" evidence="5">
    <location>
        <begin position="1"/>
        <end position="12"/>
    </location>
</feature>